<protein>
    <submittedName>
        <fullName evidence="2">Uncharacterized protein</fullName>
    </submittedName>
</protein>
<dbReference type="PANTHER" id="PTHR46878:SF1">
    <property type="entry name" value="FORKHEAD BOX PROTEIN M1"/>
    <property type="match status" value="1"/>
</dbReference>
<dbReference type="Proteomes" id="UP000308365">
    <property type="component" value="Unassembled WGS sequence"/>
</dbReference>
<evidence type="ECO:0000256" key="1">
    <source>
        <dbReference type="SAM" id="MobiDB-lite"/>
    </source>
</evidence>
<feature type="region of interest" description="Disordered" evidence="1">
    <location>
        <begin position="1"/>
        <end position="28"/>
    </location>
</feature>
<evidence type="ECO:0000313" key="3">
    <source>
        <dbReference type="Proteomes" id="UP000308365"/>
    </source>
</evidence>
<sequence length="72" mass="7465">ESAVEGPKTPAQREPSSVQASKGLSESDTCKFPAGVKVINNPPCPTNIQVVTIPGDATMPSIIEFLAAKGKE</sequence>
<feature type="non-terminal residue" evidence="2">
    <location>
        <position position="72"/>
    </location>
</feature>
<evidence type="ECO:0000313" key="2">
    <source>
        <dbReference type="EMBL" id="TKC33273.1"/>
    </source>
</evidence>
<comment type="caution">
    <text evidence="2">The sequence shown here is derived from an EMBL/GenBank/DDBJ whole genome shotgun (WGS) entry which is preliminary data.</text>
</comment>
<feature type="non-terminal residue" evidence="2">
    <location>
        <position position="1"/>
    </location>
</feature>
<feature type="compositionally biased region" description="Polar residues" evidence="1">
    <location>
        <begin position="14"/>
        <end position="27"/>
    </location>
</feature>
<dbReference type="InterPro" id="IPR042839">
    <property type="entry name" value="FOXM1"/>
</dbReference>
<name>A0A4U1EBI4_MONMO</name>
<proteinExistence type="predicted"/>
<dbReference type="GO" id="GO:0006357">
    <property type="term" value="P:regulation of transcription by RNA polymerase II"/>
    <property type="evidence" value="ECO:0007669"/>
    <property type="project" value="TreeGrafter"/>
</dbReference>
<dbReference type="GO" id="GO:0005634">
    <property type="term" value="C:nucleus"/>
    <property type="evidence" value="ECO:0007669"/>
    <property type="project" value="TreeGrafter"/>
</dbReference>
<dbReference type="GO" id="GO:0000977">
    <property type="term" value="F:RNA polymerase II transcription regulatory region sequence-specific DNA binding"/>
    <property type="evidence" value="ECO:0007669"/>
    <property type="project" value="TreeGrafter"/>
</dbReference>
<dbReference type="EMBL" id="RWIC01008759">
    <property type="protein sequence ID" value="TKC33273.1"/>
    <property type="molecule type" value="Genomic_DNA"/>
</dbReference>
<dbReference type="GO" id="GO:0000086">
    <property type="term" value="P:G2/M transition of mitotic cell cycle"/>
    <property type="evidence" value="ECO:0007669"/>
    <property type="project" value="InterPro"/>
</dbReference>
<dbReference type="GO" id="GO:0042127">
    <property type="term" value="P:regulation of cell population proliferation"/>
    <property type="evidence" value="ECO:0007669"/>
    <property type="project" value="TreeGrafter"/>
</dbReference>
<dbReference type="PANTHER" id="PTHR46878">
    <property type="entry name" value="FORKHEAD BOX PROTEIN M1"/>
    <property type="match status" value="1"/>
</dbReference>
<reference evidence="3" key="1">
    <citation type="journal article" date="2019" name="IScience">
        <title>Narwhal Genome Reveals Long-Term Low Genetic Diversity despite Current Large Abundance Size.</title>
        <authorList>
            <person name="Westbury M.V."/>
            <person name="Petersen B."/>
            <person name="Garde E."/>
            <person name="Heide-Jorgensen M.P."/>
            <person name="Lorenzen E.D."/>
        </authorList>
    </citation>
    <scope>NUCLEOTIDE SEQUENCE [LARGE SCALE GENOMIC DNA]</scope>
</reference>
<organism evidence="2 3">
    <name type="scientific">Monodon monoceros</name>
    <name type="common">Narwhal</name>
    <name type="synonym">Ceratodon monodon</name>
    <dbReference type="NCBI Taxonomy" id="40151"/>
    <lineage>
        <taxon>Eukaryota</taxon>
        <taxon>Metazoa</taxon>
        <taxon>Chordata</taxon>
        <taxon>Craniata</taxon>
        <taxon>Vertebrata</taxon>
        <taxon>Euteleostomi</taxon>
        <taxon>Mammalia</taxon>
        <taxon>Eutheria</taxon>
        <taxon>Laurasiatheria</taxon>
        <taxon>Artiodactyla</taxon>
        <taxon>Whippomorpha</taxon>
        <taxon>Cetacea</taxon>
        <taxon>Odontoceti</taxon>
        <taxon>Monodontidae</taxon>
        <taxon>Monodon</taxon>
    </lineage>
</organism>
<dbReference type="GO" id="GO:0003700">
    <property type="term" value="F:DNA-binding transcription factor activity"/>
    <property type="evidence" value="ECO:0007669"/>
    <property type="project" value="InterPro"/>
</dbReference>
<gene>
    <name evidence="2" type="ORF">EI555_016331</name>
</gene>
<accession>A0A4U1EBI4</accession>
<dbReference type="AlphaFoldDB" id="A0A4U1EBI4"/>